<evidence type="ECO:0000313" key="2">
    <source>
        <dbReference type="Proteomes" id="UP001202328"/>
    </source>
</evidence>
<accession>A0AAD4S953</accession>
<feature type="non-terminal residue" evidence="1">
    <location>
        <position position="1"/>
    </location>
</feature>
<comment type="caution">
    <text evidence="1">The sequence shown here is derived from an EMBL/GenBank/DDBJ whole genome shotgun (WGS) entry which is preliminary data.</text>
</comment>
<name>A0AAD4S953_9MAGN</name>
<reference evidence="1" key="1">
    <citation type="submission" date="2022-04" db="EMBL/GenBank/DDBJ databases">
        <title>A functionally conserved STORR gene fusion in Papaver species that diverged 16.8 million years ago.</title>
        <authorList>
            <person name="Catania T."/>
        </authorList>
    </citation>
    <scope>NUCLEOTIDE SEQUENCE</scope>
    <source>
        <strain evidence="1">S-188037</strain>
    </source>
</reference>
<organism evidence="1 2">
    <name type="scientific">Papaver atlanticum</name>
    <dbReference type="NCBI Taxonomy" id="357466"/>
    <lineage>
        <taxon>Eukaryota</taxon>
        <taxon>Viridiplantae</taxon>
        <taxon>Streptophyta</taxon>
        <taxon>Embryophyta</taxon>
        <taxon>Tracheophyta</taxon>
        <taxon>Spermatophyta</taxon>
        <taxon>Magnoliopsida</taxon>
        <taxon>Ranunculales</taxon>
        <taxon>Papaveraceae</taxon>
        <taxon>Papaveroideae</taxon>
        <taxon>Papaver</taxon>
    </lineage>
</organism>
<feature type="non-terminal residue" evidence="1">
    <location>
        <position position="88"/>
    </location>
</feature>
<dbReference type="Proteomes" id="UP001202328">
    <property type="component" value="Unassembled WGS sequence"/>
</dbReference>
<gene>
    <name evidence="1" type="ORF">MKW98_006790</name>
</gene>
<dbReference type="EMBL" id="JAJJMB010012491">
    <property type="protein sequence ID" value="KAI3876560.1"/>
    <property type="molecule type" value="Genomic_DNA"/>
</dbReference>
<dbReference type="AlphaFoldDB" id="A0AAD4S953"/>
<keyword evidence="2" id="KW-1185">Reference proteome</keyword>
<sequence>WRLLRVQAALIPATFYHNRSDFLCEFPQRHLESLMFVPYTGFSPVALNGIEKLDAAAVMNVKLFYLHLLVLKMLQCLRHFVHLFKEPF</sequence>
<protein>
    <submittedName>
        <fullName evidence="1">Uncharacterized protein</fullName>
    </submittedName>
</protein>
<proteinExistence type="predicted"/>
<evidence type="ECO:0000313" key="1">
    <source>
        <dbReference type="EMBL" id="KAI3876560.1"/>
    </source>
</evidence>